<reference evidence="2 3" key="1">
    <citation type="submission" date="2021-06" db="EMBL/GenBank/DDBJ databases">
        <authorList>
            <person name="Kallberg Y."/>
            <person name="Tangrot J."/>
            <person name="Rosling A."/>
        </authorList>
    </citation>
    <scope>NUCLEOTIDE SEQUENCE [LARGE SCALE GENOMIC DNA]</scope>
    <source>
        <strain evidence="2 3">120-4 pot B 10/14</strain>
    </source>
</reference>
<evidence type="ECO:0000256" key="1">
    <source>
        <dbReference type="SAM" id="MobiDB-lite"/>
    </source>
</evidence>
<evidence type="ECO:0000313" key="3">
    <source>
        <dbReference type="Proteomes" id="UP000789901"/>
    </source>
</evidence>
<feature type="compositionally biased region" description="Polar residues" evidence="1">
    <location>
        <begin position="35"/>
        <end position="56"/>
    </location>
</feature>
<organism evidence="2 3">
    <name type="scientific">Gigaspora margarita</name>
    <dbReference type="NCBI Taxonomy" id="4874"/>
    <lineage>
        <taxon>Eukaryota</taxon>
        <taxon>Fungi</taxon>
        <taxon>Fungi incertae sedis</taxon>
        <taxon>Mucoromycota</taxon>
        <taxon>Glomeromycotina</taxon>
        <taxon>Glomeromycetes</taxon>
        <taxon>Diversisporales</taxon>
        <taxon>Gigasporaceae</taxon>
        <taxon>Gigaspora</taxon>
    </lineage>
</organism>
<feature type="region of interest" description="Disordered" evidence="1">
    <location>
        <begin position="33"/>
        <end position="56"/>
    </location>
</feature>
<gene>
    <name evidence="2" type="ORF">GMARGA_LOCUS16511</name>
</gene>
<comment type="caution">
    <text evidence="2">The sequence shown here is derived from an EMBL/GenBank/DDBJ whole genome shotgun (WGS) entry which is preliminary data.</text>
</comment>
<protein>
    <submittedName>
        <fullName evidence="2">15958_t:CDS:1</fullName>
    </submittedName>
</protein>
<keyword evidence="3" id="KW-1185">Reference proteome</keyword>
<dbReference type="EMBL" id="CAJVQB010012001">
    <property type="protein sequence ID" value="CAG8752075.1"/>
    <property type="molecule type" value="Genomic_DNA"/>
</dbReference>
<name>A0ABN7VB47_GIGMA</name>
<dbReference type="Proteomes" id="UP000789901">
    <property type="component" value="Unassembled WGS sequence"/>
</dbReference>
<accession>A0ABN7VB47</accession>
<proteinExistence type="predicted"/>
<evidence type="ECO:0000313" key="2">
    <source>
        <dbReference type="EMBL" id="CAG8752075.1"/>
    </source>
</evidence>
<sequence>MDLNQIFNITSDPQDKKCSCYKKTKLLKKKKSSISEDNNSETSEISGQFDNQDKNSNLENEEDCVLYELAELEELVAMYFINKEKDPEIKFSKMFEFEDELIDNFQVLNSDAEFKIRKLCPFFLMPIESRYHYYWEIRKIYVHKNNLEKASIYLGCAQREDRKHKCLPNQLVKRISKIRPPINQYSCKENIVIHIDLNMHQAKIEIQHLISHEHPTYQKADINEIIVDSTYKTNQQKFELFVVLVNYGGHGVPFAYLYIDTFPAPKDLLQNPKNIIHLRLKVLREFFSTLKSEGVLPVFVLIDKDADQIAVAQEAWSGKIKIYLCLWHVKHAITLKAKDANQQFNFIDISWIPKENKNILYLENNIKEVLAIVYRHSILHPLIPINKVFFISEEIYYESVKKVYIYCKDRNLVHLWGYLWSNWYNKADWNLFARASFSNAIPLAWTMIIWDIFKSEWKKALDKEIDSENKYLTNIDNWTCSCPAFINNAYLNTYNRDKLIIFREVELEEDKKMFKFLINTVADNIQNDNFYNTYKRLRQTIITEAKACQEALAAKTQQKT</sequence>